<feature type="chain" id="PRO_5045237682" evidence="3">
    <location>
        <begin position="31"/>
        <end position="207"/>
    </location>
</feature>
<protein>
    <submittedName>
        <fullName evidence="5">SCO family protein</fullName>
    </submittedName>
</protein>
<keyword evidence="6" id="KW-1185">Reference proteome</keyword>
<dbReference type="Proteomes" id="UP001501581">
    <property type="component" value="Unassembled WGS sequence"/>
</dbReference>
<sequence length="207" mass="22171">MAERGLRARLTGAVLALGLLASACSSSSDAGDGELSAVDITKTAYQVPAVSLDATTGESFSLTESTEKPLTLVFFGYVNCPDICKMVMSNIASALTRVDEKVRDDVQVVFVTTDPARDDRQALAGYLGRFDPTFVGLTGEIEPLREAAEGFHVAWQKGKKLPGGGYDVTHGTQIFLVDGEDKVPYFWKQDTSAAVLAEDLTLLVKES</sequence>
<dbReference type="SUPFAM" id="SSF52833">
    <property type="entry name" value="Thioredoxin-like"/>
    <property type="match status" value="1"/>
</dbReference>
<dbReference type="PANTHER" id="PTHR12151:SF25">
    <property type="entry name" value="LINALOOL DEHYDRATASE_ISOMERASE DOMAIN-CONTAINING PROTEIN"/>
    <property type="match status" value="1"/>
</dbReference>
<comment type="similarity">
    <text evidence="1">Belongs to the SCO1/2 family.</text>
</comment>
<proteinExistence type="inferred from homology"/>
<feature type="signal peptide" evidence="3">
    <location>
        <begin position="1"/>
        <end position="30"/>
    </location>
</feature>
<keyword evidence="3" id="KW-0732">Signal</keyword>
<name>A0ABN1TRG2_9ACTN</name>
<evidence type="ECO:0000256" key="3">
    <source>
        <dbReference type="SAM" id="SignalP"/>
    </source>
</evidence>
<gene>
    <name evidence="5" type="ORF">GCM10009668_10660</name>
</gene>
<dbReference type="InterPro" id="IPR036249">
    <property type="entry name" value="Thioredoxin-like_sf"/>
</dbReference>
<keyword evidence="2" id="KW-0186">Copper</keyword>
<evidence type="ECO:0000313" key="5">
    <source>
        <dbReference type="EMBL" id="GAA1096110.1"/>
    </source>
</evidence>
<dbReference type="PANTHER" id="PTHR12151">
    <property type="entry name" value="ELECTRON TRANSPORT PROTIN SCO1/SENC FAMILY MEMBER"/>
    <property type="match status" value="1"/>
</dbReference>
<dbReference type="PROSITE" id="PS51352">
    <property type="entry name" value="THIOREDOXIN_2"/>
    <property type="match status" value="1"/>
</dbReference>
<feature type="domain" description="Thioredoxin" evidence="4">
    <location>
        <begin position="41"/>
        <end position="207"/>
    </location>
</feature>
<dbReference type="InterPro" id="IPR013766">
    <property type="entry name" value="Thioredoxin_domain"/>
</dbReference>
<evidence type="ECO:0000256" key="2">
    <source>
        <dbReference type="ARBA" id="ARBA00023008"/>
    </source>
</evidence>
<dbReference type="InterPro" id="IPR003782">
    <property type="entry name" value="SCO1/SenC"/>
</dbReference>
<dbReference type="CDD" id="cd02968">
    <property type="entry name" value="SCO"/>
    <property type="match status" value="1"/>
</dbReference>
<comment type="caution">
    <text evidence="5">The sequence shown here is derived from an EMBL/GenBank/DDBJ whole genome shotgun (WGS) entry which is preliminary data.</text>
</comment>
<evidence type="ECO:0000259" key="4">
    <source>
        <dbReference type="PROSITE" id="PS51352"/>
    </source>
</evidence>
<dbReference type="Pfam" id="PF02630">
    <property type="entry name" value="SCO1-SenC"/>
    <property type="match status" value="1"/>
</dbReference>
<evidence type="ECO:0000313" key="6">
    <source>
        <dbReference type="Proteomes" id="UP001501581"/>
    </source>
</evidence>
<dbReference type="Gene3D" id="3.40.30.10">
    <property type="entry name" value="Glutaredoxin"/>
    <property type="match status" value="1"/>
</dbReference>
<dbReference type="EMBL" id="BAAALG010000003">
    <property type="protein sequence ID" value="GAA1096110.1"/>
    <property type="molecule type" value="Genomic_DNA"/>
</dbReference>
<reference evidence="5 6" key="1">
    <citation type="journal article" date="2019" name="Int. J. Syst. Evol. Microbiol.">
        <title>The Global Catalogue of Microorganisms (GCM) 10K type strain sequencing project: providing services to taxonomists for standard genome sequencing and annotation.</title>
        <authorList>
            <consortium name="The Broad Institute Genomics Platform"/>
            <consortium name="The Broad Institute Genome Sequencing Center for Infectious Disease"/>
            <person name="Wu L."/>
            <person name="Ma J."/>
        </authorList>
    </citation>
    <scope>NUCLEOTIDE SEQUENCE [LARGE SCALE GENOMIC DNA]</scope>
    <source>
        <strain evidence="5 6">JCM 13008</strain>
    </source>
</reference>
<dbReference type="PROSITE" id="PS51257">
    <property type="entry name" value="PROKAR_LIPOPROTEIN"/>
    <property type="match status" value="1"/>
</dbReference>
<accession>A0ABN1TRG2</accession>
<evidence type="ECO:0000256" key="1">
    <source>
        <dbReference type="ARBA" id="ARBA00010996"/>
    </source>
</evidence>
<dbReference type="RefSeq" id="WP_343992092.1">
    <property type="nucleotide sequence ID" value="NZ_BAAALG010000003.1"/>
</dbReference>
<organism evidence="5 6">
    <name type="scientific">Nocardioides dubius</name>
    <dbReference type="NCBI Taxonomy" id="317019"/>
    <lineage>
        <taxon>Bacteria</taxon>
        <taxon>Bacillati</taxon>
        <taxon>Actinomycetota</taxon>
        <taxon>Actinomycetes</taxon>
        <taxon>Propionibacteriales</taxon>
        <taxon>Nocardioidaceae</taxon>
        <taxon>Nocardioides</taxon>
    </lineage>
</organism>